<sequence length="556" mass="63221">MDTTPTPSPTWSPTTALRPGCAIISAFTYGFYTLASRERYTTRNFAMIVLLTTTFFHRFDCLSPDHQLNTIFAHAVLFWLLHLANILFIHRDDGLALGLTPYRRAYKTIFNPRGINTSWAVVSTPKPLPPIPNPSAPSPRVAFLFAQSLIILCRYLSLSFFHGVSSALFSAPTAAPDSARPTALPWSTRTHLTLNFILHNYLLLSSLHEICSLLFVSLLGLNEPHEWPPLYGSIQSAYTIRRFWREFWHRGGYASFKGASGVVAGRIWGVEGKQEKESENGNRGRDEKGEKRRGAKGRGKDDGNGRKKSREQERGELSVRKAAEIAVAFVLSGLIQVVMDWKGGRCNVWGLGVFYFAQPVGIMVEDSYYWLPFAHIFEPSFWRKELLEVQQSRYRGSRYRSCPVEVLSPFRPMEGDLLKAKNSIMGRANSYRNPLHMPFLQSLFQAAWAEKRTRTYAIFDRLDLWDRVREANRIRKTCARKLEGVTEKHLRDKTCIGLDPEFHRPRRSGENWPGSGGSRRDANAVKRYESAGRRRSRVGKRDQSTKNAATPRSGNE</sequence>
<feature type="compositionally biased region" description="Basic and acidic residues" evidence="5">
    <location>
        <begin position="518"/>
        <end position="532"/>
    </location>
</feature>
<gene>
    <name evidence="8" type="ORF">B0T14DRAFT_571588</name>
</gene>
<dbReference type="AlphaFoldDB" id="A0AA39U3I7"/>
<evidence type="ECO:0000256" key="2">
    <source>
        <dbReference type="ARBA" id="ARBA00022692"/>
    </source>
</evidence>
<dbReference type="GO" id="GO:0016020">
    <property type="term" value="C:membrane"/>
    <property type="evidence" value="ECO:0007669"/>
    <property type="project" value="UniProtKB-SubCell"/>
</dbReference>
<comment type="caution">
    <text evidence="8">The sequence shown here is derived from an EMBL/GenBank/DDBJ whole genome shotgun (WGS) entry which is preliminary data.</text>
</comment>
<reference evidence="8" key="1">
    <citation type="submission" date="2023-06" db="EMBL/GenBank/DDBJ databases">
        <title>Genome-scale phylogeny and comparative genomics of the fungal order Sordariales.</title>
        <authorList>
            <consortium name="Lawrence Berkeley National Laboratory"/>
            <person name="Hensen N."/>
            <person name="Bonometti L."/>
            <person name="Westerberg I."/>
            <person name="Brannstrom I.O."/>
            <person name="Guillou S."/>
            <person name="Cros-Aarteil S."/>
            <person name="Calhoun S."/>
            <person name="Haridas S."/>
            <person name="Kuo A."/>
            <person name="Mondo S."/>
            <person name="Pangilinan J."/>
            <person name="Riley R."/>
            <person name="Labutti K."/>
            <person name="Andreopoulos B."/>
            <person name="Lipzen A."/>
            <person name="Chen C."/>
            <person name="Yanf M."/>
            <person name="Daum C."/>
            <person name="Ng V."/>
            <person name="Clum A."/>
            <person name="Steindorff A."/>
            <person name="Ohm R."/>
            <person name="Martin F."/>
            <person name="Silar P."/>
            <person name="Natvig D."/>
            <person name="Lalanne C."/>
            <person name="Gautier V."/>
            <person name="Ament-Velasquez S.L."/>
            <person name="Kruys A."/>
            <person name="Hutchinson M.I."/>
            <person name="Powell A.J."/>
            <person name="Barry K."/>
            <person name="Miller A.N."/>
            <person name="Grigoriev I.V."/>
            <person name="Debuchy R."/>
            <person name="Gladieux P."/>
            <person name="Thoren M.H."/>
            <person name="Johannesson H."/>
        </authorList>
    </citation>
    <scope>NUCLEOTIDE SEQUENCE</scope>
    <source>
        <strain evidence="8">CBS 606.72</strain>
    </source>
</reference>
<feature type="compositionally biased region" description="Basic and acidic residues" evidence="5">
    <location>
        <begin position="498"/>
        <end position="509"/>
    </location>
</feature>
<feature type="region of interest" description="Disordered" evidence="5">
    <location>
        <begin position="273"/>
        <end position="315"/>
    </location>
</feature>
<keyword evidence="3 6" id="KW-1133">Transmembrane helix</keyword>
<accession>A0AA39U3I7</accession>
<feature type="transmembrane region" description="Helical" evidence="6">
    <location>
        <begin position="71"/>
        <end position="89"/>
    </location>
</feature>
<comment type="subcellular location">
    <subcellularLocation>
        <location evidence="1">Membrane</location>
        <topology evidence="1">Multi-pass membrane protein</topology>
    </subcellularLocation>
</comment>
<keyword evidence="2 6" id="KW-0812">Transmembrane</keyword>
<dbReference type="Pfam" id="PF13813">
    <property type="entry name" value="MBOAT_2"/>
    <property type="match status" value="1"/>
</dbReference>
<feature type="domain" description="Wax synthase" evidence="7">
    <location>
        <begin position="227"/>
        <end position="269"/>
    </location>
</feature>
<evidence type="ECO:0000256" key="5">
    <source>
        <dbReference type="SAM" id="MobiDB-lite"/>
    </source>
</evidence>
<evidence type="ECO:0000256" key="3">
    <source>
        <dbReference type="ARBA" id="ARBA00022989"/>
    </source>
</evidence>
<proteinExistence type="predicted"/>
<dbReference type="EMBL" id="JAULSU010000007">
    <property type="protein sequence ID" value="KAK0611718.1"/>
    <property type="molecule type" value="Genomic_DNA"/>
</dbReference>
<evidence type="ECO:0000313" key="8">
    <source>
        <dbReference type="EMBL" id="KAK0611718.1"/>
    </source>
</evidence>
<feature type="compositionally biased region" description="Polar residues" evidence="5">
    <location>
        <begin position="545"/>
        <end position="556"/>
    </location>
</feature>
<evidence type="ECO:0000256" key="4">
    <source>
        <dbReference type="ARBA" id="ARBA00023136"/>
    </source>
</evidence>
<evidence type="ECO:0000259" key="7">
    <source>
        <dbReference type="Pfam" id="PF13813"/>
    </source>
</evidence>
<organism evidence="8 9">
    <name type="scientific">Immersiella caudata</name>
    <dbReference type="NCBI Taxonomy" id="314043"/>
    <lineage>
        <taxon>Eukaryota</taxon>
        <taxon>Fungi</taxon>
        <taxon>Dikarya</taxon>
        <taxon>Ascomycota</taxon>
        <taxon>Pezizomycotina</taxon>
        <taxon>Sordariomycetes</taxon>
        <taxon>Sordariomycetidae</taxon>
        <taxon>Sordariales</taxon>
        <taxon>Lasiosphaeriaceae</taxon>
        <taxon>Immersiella</taxon>
    </lineage>
</organism>
<feature type="transmembrane region" description="Helical" evidence="6">
    <location>
        <begin position="16"/>
        <end position="35"/>
    </location>
</feature>
<keyword evidence="4 6" id="KW-0472">Membrane</keyword>
<protein>
    <recommendedName>
        <fullName evidence="7">Wax synthase domain-containing protein</fullName>
    </recommendedName>
</protein>
<evidence type="ECO:0000256" key="6">
    <source>
        <dbReference type="SAM" id="Phobius"/>
    </source>
</evidence>
<evidence type="ECO:0000256" key="1">
    <source>
        <dbReference type="ARBA" id="ARBA00004141"/>
    </source>
</evidence>
<evidence type="ECO:0000313" key="9">
    <source>
        <dbReference type="Proteomes" id="UP001175000"/>
    </source>
</evidence>
<keyword evidence="9" id="KW-1185">Reference proteome</keyword>
<name>A0AA39U3I7_9PEZI</name>
<dbReference type="Proteomes" id="UP001175000">
    <property type="component" value="Unassembled WGS sequence"/>
</dbReference>
<feature type="region of interest" description="Disordered" evidence="5">
    <location>
        <begin position="498"/>
        <end position="556"/>
    </location>
</feature>
<dbReference type="InterPro" id="IPR032805">
    <property type="entry name" value="Wax_synthase_dom"/>
</dbReference>